<comment type="similarity">
    <text evidence="2">Belongs to the thioredoxin family.</text>
</comment>
<keyword evidence="3" id="KW-0676">Redox-active center</keyword>
<evidence type="ECO:0000313" key="6">
    <source>
        <dbReference type="Proteomes" id="UP001233999"/>
    </source>
</evidence>
<evidence type="ECO:0000259" key="4">
    <source>
        <dbReference type="PROSITE" id="PS51352"/>
    </source>
</evidence>
<dbReference type="GO" id="GO:0015035">
    <property type="term" value="F:protein-disulfide reductase activity"/>
    <property type="evidence" value="ECO:0007669"/>
    <property type="project" value="InterPro"/>
</dbReference>
<evidence type="ECO:0000256" key="2">
    <source>
        <dbReference type="PIRNR" id="PIRNR000077"/>
    </source>
</evidence>
<evidence type="ECO:0000256" key="1">
    <source>
        <dbReference type="ARBA" id="ARBA00023157"/>
    </source>
</evidence>
<dbReference type="PROSITE" id="PS00194">
    <property type="entry name" value="THIOREDOXIN_1"/>
    <property type="match status" value="1"/>
</dbReference>
<keyword evidence="6" id="KW-1185">Reference proteome</keyword>
<dbReference type="Gene3D" id="3.40.30.10">
    <property type="entry name" value="Glutaredoxin"/>
    <property type="match status" value="1"/>
</dbReference>
<dbReference type="Pfam" id="PF00085">
    <property type="entry name" value="Thioredoxin"/>
    <property type="match status" value="1"/>
</dbReference>
<dbReference type="InterPro" id="IPR005746">
    <property type="entry name" value="Thioredoxin"/>
</dbReference>
<gene>
    <name evidence="5" type="ORF">L9F63_000620</name>
</gene>
<feature type="domain" description="Thioredoxin" evidence="4">
    <location>
        <begin position="1"/>
        <end position="106"/>
    </location>
</feature>
<dbReference type="CDD" id="cd02947">
    <property type="entry name" value="TRX_family"/>
    <property type="match status" value="1"/>
</dbReference>
<dbReference type="AlphaFoldDB" id="A0AAD8ES75"/>
<feature type="disulfide bond" description="Redox-active" evidence="3">
    <location>
        <begin position="33"/>
        <end position="36"/>
    </location>
</feature>
<protein>
    <recommendedName>
        <fullName evidence="2">Thioredoxin</fullName>
    </recommendedName>
</protein>
<dbReference type="PANTHER" id="PTHR46115">
    <property type="entry name" value="THIOREDOXIN-LIKE PROTEIN 1"/>
    <property type="match status" value="1"/>
</dbReference>
<comment type="caution">
    <text evidence="5">The sequence shown here is derived from an EMBL/GenBank/DDBJ whole genome shotgun (WGS) entry which is preliminary data.</text>
</comment>
<keyword evidence="1 3" id="KW-1015">Disulfide bond</keyword>
<reference evidence="5" key="1">
    <citation type="journal article" date="2023" name="IScience">
        <title>Live-bearing cockroach genome reveals convergent evolutionary mechanisms linked to viviparity in insects and beyond.</title>
        <authorList>
            <person name="Fouks B."/>
            <person name="Harrison M.C."/>
            <person name="Mikhailova A.A."/>
            <person name="Marchal E."/>
            <person name="English S."/>
            <person name="Carruthers M."/>
            <person name="Jennings E.C."/>
            <person name="Chiamaka E.L."/>
            <person name="Frigard R.A."/>
            <person name="Pippel M."/>
            <person name="Attardo G.M."/>
            <person name="Benoit J.B."/>
            <person name="Bornberg-Bauer E."/>
            <person name="Tobe S.S."/>
        </authorList>
    </citation>
    <scope>NUCLEOTIDE SEQUENCE</scope>
    <source>
        <strain evidence="5">Stay&amp;Tobe</strain>
    </source>
</reference>
<dbReference type="SUPFAM" id="SSF52833">
    <property type="entry name" value="Thioredoxin-like"/>
    <property type="match status" value="1"/>
</dbReference>
<evidence type="ECO:0000313" key="5">
    <source>
        <dbReference type="EMBL" id="KAJ9601225.1"/>
    </source>
</evidence>
<proteinExistence type="inferred from homology"/>
<dbReference type="EMBL" id="JASPKZ010000030">
    <property type="protein sequence ID" value="KAJ9601225.1"/>
    <property type="molecule type" value="Genomic_DNA"/>
</dbReference>
<dbReference type="InterPro" id="IPR013766">
    <property type="entry name" value="Thioredoxin_domain"/>
</dbReference>
<evidence type="ECO:0000256" key="3">
    <source>
        <dbReference type="PIRSR" id="PIRSR000077-4"/>
    </source>
</evidence>
<dbReference type="InterPro" id="IPR017937">
    <property type="entry name" value="Thioredoxin_CS"/>
</dbReference>
<dbReference type="PRINTS" id="PR00421">
    <property type="entry name" value="THIOREDOXIN"/>
</dbReference>
<dbReference type="Proteomes" id="UP001233999">
    <property type="component" value="Unassembled WGS sequence"/>
</dbReference>
<dbReference type="PROSITE" id="PS51352">
    <property type="entry name" value="THIOREDOXIN_2"/>
    <property type="match status" value="1"/>
</dbReference>
<accession>A0AAD8ES75</accession>
<reference evidence="5" key="2">
    <citation type="submission" date="2023-05" db="EMBL/GenBank/DDBJ databases">
        <authorList>
            <person name="Fouks B."/>
        </authorList>
    </citation>
    <scope>NUCLEOTIDE SEQUENCE</scope>
    <source>
        <strain evidence="5">Stay&amp;Tobe</strain>
        <tissue evidence="5">Testes</tissue>
    </source>
</reference>
<dbReference type="InterPro" id="IPR036249">
    <property type="entry name" value="Thioredoxin-like_sf"/>
</dbReference>
<organism evidence="5 6">
    <name type="scientific">Diploptera punctata</name>
    <name type="common">Pacific beetle cockroach</name>
    <dbReference type="NCBI Taxonomy" id="6984"/>
    <lineage>
        <taxon>Eukaryota</taxon>
        <taxon>Metazoa</taxon>
        <taxon>Ecdysozoa</taxon>
        <taxon>Arthropoda</taxon>
        <taxon>Hexapoda</taxon>
        <taxon>Insecta</taxon>
        <taxon>Pterygota</taxon>
        <taxon>Neoptera</taxon>
        <taxon>Polyneoptera</taxon>
        <taxon>Dictyoptera</taxon>
        <taxon>Blattodea</taxon>
        <taxon>Blaberoidea</taxon>
        <taxon>Blaberidae</taxon>
        <taxon>Diplopterinae</taxon>
        <taxon>Diploptera</taxon>
    </lineage>
</organism>
<name>A0AAD8ES75_DIPPU</name>
<dbReference type="PIRSF" id="PIRSF000077">
    <property type="entry name" value="Thioredoxin"/>
    <property type="match status" value="1"/>
</dbReference>
<sequence>MSYYVKDKNDFDNKLKEIGDGPLIVVEFYANWCGPCKQILPKVEALFKEYPDLNLLKIDVDECEDLTTEYEIQAMPTFVFIKNNKTLDTFTGANIDQVKKFIIKYK</sequence>